<proteinExistence type="inferred from homology"/>
<comment type="similarity">
    <text evidence="1">Belongs to the SIP5 family.</text>
</comment>
<organism evidence="3 4">
    <name type="scientific">Lyophyllum shimeji</name>
    <name type="common">Hon-shimeji</name>
    <name type="synonym">Tricholoma shimeji</name>
    <dbReference type="NCBI Taxonomy" id="47721"/>
    <lineage>
        <taxon>Eukaryota</taxon>
        <taxon>Fungi</taxon>
        <taxon>Dikarya</taxon>
        <taxon>Basidiomycota</taxon>
        <taxon>Agaricomycotina</taxon>
        <taxon>Agaricomycetes</taxon>
        <taxon>Agaricomycetidae</taxon>
        <taxon>Agaricales</taxon>
        <taxon>Tricholomatineae</taxon>
        <taxon>Lyophyllaceae</taxon>
        <taxon>Lyophyllum</taxon>
    </lineage>
</organism>
<feature type="compositionally biased region" description="Low complexity" evidence="2">
    <location>
        <begin position="267"/>
        <end position="310"/>
    </location>
</feature>
<dbReference type="GO" id="GO:0005737">
    <property type="term" value="C:cytoplasm"/>
    <property type="evidence" value="ECO:0007669"/>
    <property type="project" value="TreeGrafter"/>
</dbReference>
<dbReference type="PANTHER" id="PTHR31315">
    <property type="entry name" value="PROTEIN SIP5"/>
    <property type="match status" value="1"/>
</dbReference>
<evidence type="ECO:0000313" key="4">
    <source>
        <dbReference type="Proteomes" id="UP001063166"/>
    </source>
</evidence>
<dbReference type="PANTHER" id="PTHR31315:SF1">
    <property type="entry name" value="PROTEIN SIP5"/>
    <property type="match status" value="1"/>
</dbReference>
<accession>A0A9P3PGE0</accession>
<name>A0A9P3PGE0_LYOSH</name>
<dbReference type="AlphaFoldDB" id="A0A9P3PGE0"/>
<dbReference type="OrthoDB" id="21471at2759"/>
<dbReference type="Proteomes" id="UP001063166">
    <property type="component" value="Unassembled WGS sequence"/>
</dbReference>
<evidence type="ECO:0000256" key="2">
    <source>
        <dbReference type="SAM" id="MobiDB-lite"/>
    </source>
</evidence>
<feature type="region of interest" description="Disordered" evidence="2">
    <location>
        <begin position="256"/>
        <end position="340"/>
    </location>
</feature>
<feature type="region of interest" description="Disordered" evidence="2">
    <location>
        <begin position="174"/>
        <end position="207"/>
    </location>
</feature>
<feature type="region of interest" description="Disordered" evidence="2">
    <location>
        <begin position="97"/>
        <end position="120"/>
    </location>
</feature>
<sequence>MHPRNRIIINDPGAVECPICFLYYPPNINHSRCCDQAICTECFVQIKRSEPTTTHLVSEPAACPYCVQENFGVVYTPPPWRSGIGCESSSLWADPPKVSQTVDTSSYPTHKRRQKSFGADSPEVVLTDHIRPDWEAKLAAVRAAVTRRANRRIIMRQVGDRLIPVGVTSGRVHALSPEEAQAEGVDSGGSRRSRRRQQAAQNQNFEQFMGMAGQDLEELMLMEAMRLSMIDHEEHQRKEAEEKRKQEEAAAAARALNITTPTGNSESLSSSTSTSSPTSSSSPLPTSQSQPRDSATSKRNSLLSSLSRSRTPPPAQPSSSTPRNSESVSSSWHRSPSPAPFSTLSAAMNGVFNATLEDGRPSTLGDSGRRLAFSVALERCLKNTSLNVFRAKKSLQVEDAFNDHRTDHLFSSQPFCIC</sequence>
<feature type="compositionally biased region" description="Polar residues" evidence="2">
    <location>
        <begin position="257"/>
        <end position="266"/>
    </location>
</feature>
<comment type="caution">
    <text evidence="3">The sequence shown here is derived from an EMBL/GenBank/DDBJ whole genome shotgun (WGS) entry which is preliminary data.</text>
</comment>
<dbReference type="InterPro" id="IPR039301">
    <property type="entry name" value="Sip5/DA2"/>
</dbReference>
<protein>
    <submittedName>
        <fullName evidence="3">C2h2 zinc finger protein</fullName>
    </submittedName>
</protein>
<dbReference type="CDD" id="cd24139">
    <property type="entry name" value="SIP5-like"/>
    <property type="match status" value="1"/>
</dbReference>
<evidence type="ECO:0000313" key="3">
    <source>
        <dbReference type="EMBL" id="GLB35361.1"/>
    </source>
</evidence>
<evidence type="ECO:0000256" key="1">
    <source>
        <dbReference type="ARBA" id="ARBA00010402"/>
    </source>
</evidence>
<reference evidence="3" key="1">
    <citation type="submission" date="2022-07" db="EMBL/GenBank/DDBJ databases">
        <title>The genome of Lyophyllum shimeji provides insight into the initial evolution of ectomycorrhizal fungal genome.</title>
        <authorList>
            <person name="Kobayashi Y."/>
            <person name="Shibata T."/>
            <person name="Hirakawa H."/>
            <person name="Shigenobu S."/>
            <person name="Nishiyama T."/>
            <person name="Yamada A."/>
            <person name="Hasebe M."/>
            <person name="Kawaguchi M."/>
        </authorList>
    </citation>
    <scope>NUCLEOTIDE SEQUENCE</scope>
    <source>
        <strain evidence="3">AT787</strain>
    </source>
</reference>
<keyword evidence="4" id="KW-1185">Reference proteome</keyword>
<gene>
    <name evidence="3" type="primary">SIP5</name>
    <name evidence="3" type="ORF">LshimejAT787_0209260</name>
</gene>
<dbReference type="EMBL" id="BRPK01000002">
    <property type="protein sequence ID" value="GLB35361.1"/>
    <property type="molecule type" value="Genomic_DNA"/>
</dbReference>
<feature type="compositionally biased region" description="Polar residues" evidence="2">
    <location>
        <begin position="98"/>
        <end position="108"/>
    </location>
</feature>
<feature type="compositionally biased region" description="Low complexity" evidence="2">
    <location>
        <begin position="317"/>
        <end position="336"/>
    </location>
</feature>